<gene>
    <name evidence="3" type="ORF">DU002_06865</name>
</gene>
<protein>
    <submittedName>
        <fullName evidence="3">Cupredoxin domain-containing protein</fullName>
    </submittedName>
</protein>
<keyword evidence="1" id="KW-1133">Transmembrane helix</keyword>
<dbReference type="RefSeq" id="WP_114337631.1">
    <property type="nucleotide sequence ID" value="NZ_QPID01000003.1"/>
</dbReference>
<sequence>MLLVNLFGLALIGLIIWWFWLYRPEQVDADSTAITVRVEHGVYQPAHIHLPPDQSSVLSFERVDESPCAEMVLFPELEISESLPVNRVKTIRIPPLKSGEYEFHCQMQMYRGKLIVSD</sequence>
<feature type="transmembrane region" description="Helical" evidence="1">
    <location>
        <begin position="6"/>
        <end position="22"/>
    </location>
</feature>
<keyword evidence="4" id="KW-1185">Reference proteome</keyword>
<name>A0A368NMG2_9GAMM</name>
<evidence type="ECO:0000313" key="3">
    <source>
        <dbReference type="EMBL" id="RCU51035.1"/>
    </source>
</evidence>
<dbReference type="Proteomes" id="UP000252558">
    <property type="component" value="Unassembled WGS sequence"/>
</dbReference>
<dbReference type="InterPro" id="IPR008972">
    <property type="entry name" value="Cupredoxin"/>
</dbReference>
<keyword evidence="1" id="KW-0472">Membrane</keyword>
<comment type="caution">
    <text evidence="3">The sequence shown here is derived from an EMBL/GenBank/DDBJ whole genome shotgun (WGS) entry which is preliminary data.</text>
</comment>
<proteinExistence type="predicted"/>
<keyword evidence="1" id="KW-0812">Transmembrane</keyword>
<dbReference type="AlphaFoldDB" id="A0A368NMG2"/>
<evidence type="ECO:0000313" key="4">
    <source>
        <dbReference type="Proteomes" id="UP000252558"/>
    </source>
</evidence>
<reference evidence="3 4" key="1">
    <citation type="submission" date="2018-07" db="EMBL/GenBank/DDBJ databases">
        <title>Corallincola holothuriorum sp. nov., a new facultative anaerobe isolated from sea cucumber Apostichopus japonicus.</title>
        <authorList>
            <person name="Xia H."/>
        </authorList>
    </citation>
    <scope>NUCLEOTIDE SEQUENCE [LARGE SCALE GENOMIC DNA]</scope>
    <source>
        <strain evidence="3 4">C4</strain>
    </source>
</reference>
<evidence type="ECO:0000256" key="1">
    <source>
        <dbReference type="SAM" id="Phobius"/>
    </source>
</evidence>
<evidence type="ECO:0000259" key="2">
    <source>
        <dbReference type="Pfam" id="PF13473"/>
    </source>
</evidence>
<dbReference type="Gene3D" id="2.60.40.420">
    <property type="entry name" value="Cupredoxins - blue copper proteins"/>
    <property type="match status" value="1"/>
</dbReference>
<dbReference type="OrthoDB" id="9800141at2"/>
<organism evidence="3 4">
    <name type="scientific">Corallincola holothuriorum</name>
    <dbReference type="NCBI Taxonomy" id="2282215"/>
    <lineage>
        <taxon>Bacteria</taxon>
        <taxon>Pseudomonadati</taxon>
        <taxon>Pseudomonadota</taxon>
        <taxon>Gammaproteobacteria</taxon>
        <taxon>Alteromonadales</taxon>
        <taxon>Psychromonadaceae</taxon>
        <taxon>Corallincola</taxon>
    </lineage>
</organism>
<dbReference type="InterPro" id="IPR028096">
    <property type="entry name" value="EfeO_Cupredoxin"/>
</dbReference>
<dbReference type="EMBL" id="QPID01000003">
    <property type="protein sequence ID" value="RCU51035.1"/>
    <property type="molecule type" value="Genomic_DNA"/>
</dbReference>
<feature type="domain" description="EfeO-type cupredoxin-like" evidence="2">
    <location>
        <begin position="12"/>
        <end position="116"/>
    </location>
</feature>
<dbReference type="SUPFAM" id="SSF49503">
    <property type="entry name" value="Cupredoxins"/>
    <property type="match status" value="1"/>
</dbReference>
<accession>A0A368NMG2</accession>
<dbReference type="Pfam" id="PF13473">
    <property type="entry name" value="Cupredoxin_1"/>
    <property type="match status" value="1"/>
</dbReference>